<organism evidence="1 2">
    <name type="scientific">Heterorhabditis bacteriophora</name>
    <name type="common">Entomopathogenic nematode worm</name>
    <dbReference type="NCBI Taxonomy" id="37862"/>
    <lineage>
        <taxon>Eukaryota</taxon>
        <taxon>Metazoa</taxon>
        <taxon>Ecdysozoa</taxon>
        <taxon>Nematoda</taxon>
        <taxon>Chromadorea</taxon>
        <taxon>Rhabditida</taxon>
        <taxon>Rhabditina</taxon>
        <taxon>Rhabditomorpha</taxon>
        <taxon>Strongyloidea</taxon>
        <taxon>Heterorhabditidae</taxon>
        <taxon>Heterorhabditis</taxon>
    </lineage>
</organism>
<dbReference type="Proteomes" id="UP000095283">
    <property type="component" value="Unplaced"/>
</dbReference>
<dbReference type="WBParaSite" id="Hba_04038">
    <property type="protein sequence ID" value="Hba_04038"/>
    <property type="gene ID" value="Hba_04038"/>
</dbReference>
<evidence type="ECO:0000313" key="2">
    <source>
        <dbReference type="WBParaSite" id="Hba_04038"/>
    </source>
</evidence>
<name>A0A1I7WGC5_HETBA</name>
<sequence>MNVLTFLQINGFLKEVYRGPEVFNFLHKRHYNAHKTMKNMINLGIIYTSNSMLRRNGYRGSYVCKLNYDEACIINWSDVAERYSFFFIFHSRLNYFFRRRQKRITKLEQGVMSNSKYSPSVTNVLSKFSCTFRE</sequence>
<protein>
    <submittedName>
        <fullName evidence="2">SCP domain-containing protein</fullName>
    </submittedName>
</protein>
<proteinExistence type="predicted"/>
<keyword evidence="1" id="KW-1185">Reference proteome</keyword>
<reference evidence="2" key="1">
    <citation type="submission" date="2016-11" db="UniProtKB">
        <authorList>
            <consortium name="WormBaseParasite"/>
        </authorList>
    </citation>
    <scope>IDENTIFICATION</scope>
</reference>
<dbReference type="AlphaFoldDB" id="A0A1I7WGC5"/>
<evidence type="ECO:0000313" key="1">
    <source>
        <dbReference type="Proteomes" id="UP000095283"/>
    </source>
</evidence>
<accession>A0A1I7WGC5</accession>